<feature type="compositionally biased region" description="Polar residues" evidence="1">
    <location>
        <begin position="121"/>
        <end position="132"/>
    </location>
</feature>
<evidence type="ECO:0000313" key="4">
    <source>
        <dbReference type="Proteomes" id="UP000315252"/>
    </source>
</evidence>
<proteinExistence type="predicted"/>
<dbReference type="OrthoDB" id="5489581at2"/>
<keyword evidence="4" id="KW-1185">Reference proteome</keyword>
<comment type="caution">
    <text evidence="3">The sequence shown here is derived from an EMBL/GenBank/DDBJ whole genome shotgun (WGS) entry which is preliminary data.</text>
</comment>
<reference evidence="3 4" key="1">
    <citation type="submission" date="2019-06" db="EMBL/GenBank/DDBJ databases">
        <title>Whole genome sequence for Rhodospirillaceae sp. R148.</title>
        <authorList>
            <person name="Wang G."/>
        </authorList>
    </citation>
    <scope>NUCLEOTIDE SEQUENCE [LARGE SCALE GENOMIC DNA]</scope>
    <source>
        <strain evidence="3 4">R148</strain>
    </source>
</reference>
<feature type="region of interest" description="Disordered" evidence="1">
    <location>
        <begin position="121"/>
        <end position="140"/>
    </location>
</feature>
<name>A0A545TL51_9PROT</name>
<dbReference type="Proteomes" id="UP000315252">
    <property type="component" value="Unassembled WGS sequence"/>
</dbReference>
<gene>
    <name evidence="3" type="ORF">FKG95_20685</name>
</gene>
<sequence>MRSRRRNLEIFSLSFLDIISCGFGAVVLLVLISTYGESPLSDVESKAESLLQQVLQAEALAQELEAELTQAQEDAASKEVLLRRLAQMAAESRERQRAADAAAESLTEDVEGLELVQSSLERQKRTSISQPTRTERDEEVGGIPVDSDYVIFIVDTSGSMKEIWGRVTKEVENTIRIHPKISGFQILNDNGRHLLSGYTGRWIPDTPGGRANAIRFLKDWNSASNSSPVEGLEVALKRYANPNTRLSIYIFGDEYSGSSYDQVITTLDRMNSNRASGARLARVHAVGFLSNYSKGRFATLMREVTRRNDGTFIALPR</sequence>
<accession>A0A545TL51</accession>
<dbReference type="EMBL" id="VHSH01000007">
    <property type="protein sequence ID" value="TQV77952.1"/>
    <property type="molecule type" value="Genomic_DNA"/>
</dbReference>
<feature type="transmembrane region" description="Helical" evidence="2">
    <location>
        <begin position="12"/>
        <end position="36"/>
    </location>
</feature>
<dbReference type="Gene3D" id="3.40.50.410">
    <property type="entry name" value="von Willebrand factor, type A domain"/>
    <property type="match status" value="1"/>
</dbReference>
<organism evidence="3 4">
    <name type="scientific">Denitrobaculum tricleocarpae</name>
    <dbReference type="NCBI Taxonomy" id="2591009"/>
    <lineage>
        <taxon>Bacteria</taxon>
        <taxon>Pseudomonadati</taxon>
        <taxon>Pseudomonadota</taxon>
        <taxon>Alphaproteobacteria</taxon>
        <taxon>Rhodospirillales</taxon>
        <taxon>Rhodospirillaceae</taxon>
        <taxon>Denitrobaculum</taxon>
    </lineage>
</organism>
<keyword evidence="2" id="KW-0472">Membrane</keyword>
<dbReference type="AlphaFoldDB" id="A0A545TL51"/>
<dbReference type="RefSeq" id="WP_142898295.1">
    <property type="nucleotide sequence ID" value="NZ_ML660058.1"/>
</dbReference>
<protein>
    <recommendedName>
        <fullName evidence="5">VWA domain-containing protein</fullName>
    </recommendedName>
</protein>
<evidence type="ECO:0008006" key="5">
    <source>
        <dbReference type="Google" id="ProtNLM"/>
    </source>
</evidence>
<dbReference type="InterPro" id="IPR036465">
    <property type="entry name" value="vWFA_dom_sf"/>
</dbReference>
<dbReference type="SUPFAM" id="SSF53300">
    <property type="entry name" value="vWA-like"/>
    <property type="match status" value="1"/>
</dbReference>
<evidence type="ECO:0000256" key="2">
    <source>
        <dbReference type="SAM" id="Phobius"/>
    </source>
</evidence>
<keyword evidence="2" id="KW-1133">Transmembrane helix</keyword>
<keyword evidence="2" id="KW-0812">Transmembrane</keyword>
<evidence type="ECO:0000313" key="3">
    <source>
        <dbReference type="EMBL" id="TQV77952.1"/>
    </source>
</evidence>
<evidence type="ECO:0000256" key="1">
    <source>
        <dbReference type="SAM" id="MobiDB-lite"/>
    </source>
</evidence>